<evidence type="ECO:0000256" key="1">
    <source>
        <dbReference type="ARBA" id="ARBA00022737"/>
    </source>
</evidence>
<keyword evidence="5" id="KW-1185">Reference proteome</keyword>
<gene>
    <name evidence="4" type="ORF">UABAM_02456</name>
</gene>
<dbReference type="SMART" id="SM00248">
    <property type="entry name" value="ANK"/>
    <property type="match status" value="7"/>
</dbReference>
<feature type="repeat" description="ANK" evidence="3">
    <location>
        <begin position="284"/>
        <end position="316"/>
    </location>
</feature>
<feature type="repeat" description="ANK" evidence="3">
    <location>
        <begin position="155"/>
        <end position="187"/>
    </location>
</feature>
<keyword evidence="1" id="KW-0677">Repeat</keyword>
<proteinExistence type="predicted"/>
<evidence type="ECO:0000256" key="2">
    <source>
        <dbReference type="ARBA" id="ARBA00023043"/>
    </source>
</evidence>
<dbReference type="PROSITE" id="PS50088">
    <property type="entry name" value="ANK_REPEAT"/>
    <property type="match status" value="7"/>
</dbReference>
<dbReference type="InterPro" id="IPR002110">
    <property type="entry name" value="Ankyrin_rpt"/>
</dbReference>
<dbReference type="KEGG" id="uam:UABAM_02456"/>
<feature type="repeat" description="ANK" evidence="3">
    <location>
        <begin position="122"/>
        <end position="154"/>
    </location>
</feature>
<accession>A0A5S9IM72</accession>
<evidence type="ECO:0000313" key="4">
    <source>
        <dbReference type="EMBL" id="BBM84100.1"/>
    </source>
</evidence>
<dbReference type="PRINTS" id="PR01415">
    <property type="entry name" value="ANKYRIN"/>
</dbReference>
<dbReference type="Gene3D" id="1.25.40.20">
    <property type="entry name" value="Ankyrin repeat-containing domain"/>
    <property type="match status" value="3"/>
</dbReference>
<reference evidence="4 5" key="1">
    <citation type="submission" date="2019-08" db="EMBL/GenBank/DDBJ databases">
        <title>Complete genome sequence of Candidatus Uab amorphum.</title>
        <authorList>
            <person name="Shiratori T."/>
            <person name="Suzuki S."/>
            <person name="Kakizawa Y."/>
            <person name="Ishida K."/>
        </authorList>
    </citation>
    <scope>NUCLEOTIDE SEQUENCE [LARGE SCALE GENOMIC DNA]</scope>
    <source>
        <strain evidence="4 5">SRT547</strain>
    </source>
</reference>
<dbReference type="EMBL" id="AP019860">
    <property type="protein sequence ID" value="BBM84100.1"/>
    <property type="molecule type" value="Genomic_DNA"/>
</dbReference>
<dbReference type="AlphaFoldDB" id="A0A5S9IM72"/>
<dbReference type="PROSITE" id="PS50297">
    <property type="entry name" value="ANK_REP_REGION"/>
    <property type="match status" value="5"/>
</dbReference>
<dbReference type="PANTHER" id="PTHR24198:SF165">
    <property type="entry name" value="ANKYRIN REPEAT-CONTAINING PROTEIN-RELATED"/>
    <property type="match status" value="1"/>
</dbReference>
<dbReference type="PANTHER" id="PTHR24198">
    <property type="entry name" value="ANKYRIN REPEAT AND PROTEIN KINASE DOMAIN-CONTAINING PROTEIN"/>
    <property type="match status" value="1"/>
</dbReference>
<feature type="repeat" description="ANK" evidence="3">
    <location>
        <begin position="90"/>
        <end position="122"/>
    </location>
</feature>
<dbReference type="Proteomes" id="UP000326354">
    <property type="component" value="Chromosome"/>
</dbReference>
<protein>
    <submittedName>
        <fullName evidence="4">UNC-44 ankyrin</fullName>
    </submittedName>
</protein>
<dbReference type="Pfam" id="PF12796">
    <property type="entry name" value="Ank_2"/>
    <property type="match status" value="2"/>
</dbReference>
<keyword evidence="2 3" id="KW-0040">ANK repeat</keyword>
<dbReference type="OrthoDB" id="260625at2"/>
<dbReference type="InterPro" id="IPR036770">
    <property type="entry name" value="Ankyrin_rpt-contain_sf"/>
</dbReference>
<feature type="repeat" description="ANK" evidence="3">
    <location>
        <begin position="221"/>
        <end position="253"/>
    </location>
</feature>
<organism evidence="4 5">
    <name type="scientific">Uabimicrobium amorphum</name>
    <dbReference type="NCBI Taxonomy" id="2596890"/>
    <lineage>
        <taxon>Bacteria</taxon>
        <taxon>Pseudomonadati</taxon>
        <taxon>Planctomycetota</taxon>
        <taxon>Candidatus Uabimicrobiia</taxon>
        <taxon>Candidatus Uabimicrobiales</taxon>
        <taxon>Candidatus Uabimicrobiaceae</taxon>
        <taxon>Candidatus Uabimicrobium</taxon>
    </lineage>
</organism>
<dbReference type="Pfam" id="PF00023">
    <property type="entry name" value="Ank"/>
    <property type="match status" value="1"/>
</dbReference>
<evidence type="ECO:0000256" key="3">
    <source>
        <dbReference type="PROSITE-ProRule" id="PRU00023"/>
    </source>
</evidence>
<feature type="repeat" description="ANK" evidence="3">
    <location>
        <begin position="188"/>
        <end position="220"/>
    </location>
</feature>
<feature type="repeat" description="ANK" evidence="3">
    <location>
        <begin position="53"/>
        <end position="85"/>
    </location>
</feature>
<dbReference type="RefSeq" id="WP_151968275.1">
    <property type="nucleotide sequence ID" value="NZ_AP019860.1"/>
</dbReference>
<sequence>MVKVIMILSLLLTLTYADDDKLFNAVSKGNIKDVQELIASGANVKAEKQGWQLGITPLHIAAKKGHKDIAALLLEKGADIDARIKADNDKGQTALLLATMEGNGEVARLLFDKGAKTTAMENGYTLLHAASESGMKWLAEKLLTAKHEVDATDDSGNTPLFLAARYGKAEVAELLIANKANKKHLSNNGSSLLHYAANGGLLDLVNQLIAEGADHKLKNKRNETPFSNACFRGRVDVAKKLFSLGADIKDIDDYLVMLVEYGNKDQVEILCVFADHIDFHKKQKGLSLFHRAVKRGKKKLVKLLVEKGADVNEEITEGKYKGKKVGDLAKNDEISKILGVAPKVKKPKQVFHIVKGQGDFETNVSVIIYYRWTNDFFDKETHFKKLATIQTVDAPFPGGGVTGAQVYNEVAAVIKDKGGKIFARSVKNDPFTWKGSIEIKDAKNEYFNNYVCADKDGQLYMFLDLKKK</sequence>
<evidence type="ECO:0000313" key="5">
    <source>
        <dbReference type="Proteomes" id="UP000326354"/>
    </source>
</evidence>
<dbReference type="SUPFAM" id="SSF48403">
    <property type="entry name" value="Ankyrin repeat"/>
    <property type="match status" value="1"/>
</dbReference>
<name>A0A5S9IM72_UABAM</name>